<evidence type="ECO:0000313" key="2">
    <source>
        <dbReference type="EMBL" id="RAS59393.1"/>
    </source>
</evidence>
<dbReference type="EMBL" id="QLTT01000014">
    <property type="protein sequence ID" value="RAS59393.1"/>
    <property type="molecule type" value="Genomic_DNA"/>
</dbReference>
<evidence type="ECO:0000256" key="1">
    <source>
        <dbReference type="SAM" id="Phobius"/>
    </source>
</evidence>
<comment type="caution">
    <text evidence="2">The sequence shown here is derived from an EMBL/GenBank/DDBJ whole genome shotgun (WGS) entry which is preliminary data.</text>
</comment>
<reference evidence="2 3" key="1">
    <citation type="submission" date="2018-06" db="EMBL/GenBank/DDBJ databases">
        <title>Genomic Encyclopedia of Type Strains, Phase IV (KMG-IV): sequencing the most valuable type-strain genomes for metagenomic binning, comparative biology and taxonomic classification.</title>
        <authorList>
            <person name="Goeker M."/>
        </authorList>
    </citation>
    <scope>NUCLEOTIDE SEQUENCE [LARGE SCALE GENOMIC DNA]</scope>
    <source>
        <strain evidence="2 3">DSM 45479</strain>
    </source>
</reference>
<organism evidence="2 3">
    <name type="scientific">Lentzea atacamensis</name>
    <dbReference type="NCBI Taxonomy" id="531938"/>
    <lineage>
        <taxon>Bacteria</taxon>
        <taxon>Bacillati</taxon>
        <taxon>Actinomycetota</taxon>
        <taxon>Actinomycetes</taxon>
        <taxon>Pseudonocardiales</taxon>
        <taxon>Pseudonocardiaceae</taxon>
        <taxon>Lentzea</taxon>
    </lineage>
</organism>
<dbReference type="Proteomes" id="UP000248714">
    <property type="component" value="Unassembled WGS sequence"/>
</dbReference>
<protein>
    <recommendedName>
        <fullName evidence="4">LytTr DNA-binding domain-containing protein</fullName>
    </recommendedName>
</protein>
<keyword evidence="1" id="KW-0472">Membrane</keyword>
<proteinExistence type="predicted"/>
<dbReference type="RefSeq" id="WP_112231768.1">
    <property type="nucleotide sequence ID" value="NZ_QLTT01000014.1"/>
</dbReference>
<keyword evidence="1" id="KW-0812">Transmembrane</keyword>
<sequence>MTLRTDTASLGGQWHDDGLAALRETERSGPADTRWMIAAYLLATALGFVVFTVAVAGVLTEFWPARLLLAAAAGPAISYGLLSLGASHGRRTVLRRWRHSLLPPRRHPTAAPRRRPGMKHKRLRVSVEHVRALCAGNQGRTVLVLGQDGLRVVTPDQAFDGVFNQRAFRVLCSRSELLDEGLHIGGDGQLAGPTVAVSTRVAAYLNTVLEEIA</sequence>
<evidence type="ECO:0000313" key="3">
    <source>
        <dbReference type="Proteomes" id="UP000248714"/>
    </source>
</evidence>
<accession>A0ABX9DVR5</accession>
<feature type="transmembrane region" description="Helical" evidence="1">
    <location>
        <begin position="37"/>
        <end position="59"/>
    </location>
</feature>
<evidence type="ECO:0008006" key="4">
    <source>
        <dbReference type="Google" id="ProtNLM"/>
    </source>
</evidence>
<feature type="transmembrane region" description="Helical" evidence="1">
    <location>
        <begin position="65"/>
        <end position="86"/>
    </location>
</feature>
<name>A0ABX9DVR5_9PSEU</name>
<keyword evidence="3" id="KW-1185">Reference proteome</keyword>
<gene>
    <name evidence="2" type="ORF">C8D87_1145</name>
</gene>
<keyword evidence="1" id="KW-1133">Transmembrane helix</keyword>